<evidence type="ECO:0000256" key="3">
    <source>
        <dbReference type="ARBA" id="ARBA00022729"/>
    </source>
</evidence>
<name>A0A6J5AUB1_9BURK</name>
<evidence type="ECO:0000313" key="8">
    <source>
        <dbReference type="Proteomes" id="UP000507979"/>
    </source>
</evidence>
<evidence type="ECO:0000256" key="1">
    <source>
        <dbReference type="ARBA" id="ARBA00010333"/>
    </source>
</evidence>
<dbReference type="EMBL" id="CADIJR010000047">
    <property type="protein sequence ID" value="CAB3678984.1"/>
    <property type="molecule type" value="Genomic_DNA"/>
</dbReference>
<dbReference type="PANTHER" id="PTHR30085">
    <property type="entry name" value="AMINO ACID ABC TRANSPORTER PERMEASE"/>
    <property type="match status" value="1"/>
</dbReference>
<keyword evidence="8" id="KW-1185">Reference proteome</keyword>
<proteinExistence type="inferred from homology"/>
<evidence type="ECO:0000256" key="2">
    <source>
        <dbReference type="ARBA" id="ARBA00022448"/>
    </source>
</evidence>
<gene>
    <name evidence="7" type="primary">fliY_3</name>
    <name evidence="7" type="ORF">LMG26845_04164</name>
</gene>
<dbReference type="InterPro" id="IPR018313">
    <property type="entry name" value="SBP_3_CS"/>
</dbReference>
<dbReference type="Pfam" id="PF00497">
    <property type="entry name" value="SBP_bac_3"/>
    <property type="match status" value="1"/>
</dbReference>
<dbReference type="GeneID" id="92900040"/>
<dbReference type="SUPFAM" id="SSF53850">
    <property type="entry name" value="Periplasmic binding protein-like II"/>
    <property type="match status" value="1"/>
</dbReference>
<dbReference type="SMART" id="SM00062">
    <property type="entry name" value="PBPb"/>
    <property type="match status" value="1"/>
</dbReference>
<dbReference type="GO" id="GO:0005576">
    <property type="term" value="C:extracellular region"/>
    <property type="evidence" value="ECO:0007669"/>
    <property type="project" value="TreeGrafter"/>
</dbReference>
<reference evidence="7 8" key="1">
    <citation type="submission" date="2020-04" db="EMBL/GenBank/DDBJ databases">
        <authorList>
            <person name="De Canck E."/>
        </authorList>
    </citation>
    <scope>NUCLEOTIDE SEQUENCE [LARGE SCALE GENOMIC DNA]</scope>
    <source>
        <strain evidence="7 8">LMG 26845</strain>
    </source>
</reference>
<protein>
    <submittedName>
        <fullName evidence="7">L-cystine-binding protein FliY</fullName>
    </submittedName>
</protein>
<evidence type="ECO:0000256" key="5">
    <source>
        <dbReference type="SAM" id="SignalP"/>
    </source>
</evidence>
<keyword evidence="3 5" id="KW-0732">Signal</keyword>
<organism evidence="7 8">
    <name type="scientific">Achromobacter insuavis</name>
    <dbReference type="NCBI Taxonomy" id="1287735"/>
    <lineage>
        <taxon>Bacteria</taxon>
        <taxon>Pseudomonadati</taxon>
        <taxon>Pseudomonadota</taxon>
        <taxon>Betaproteobacteria</taxon>
        <taxon>Burkholderiales</taxon>
        <taxon>Alcaligenaceae</taxon>
        <taxon>Achromobacter</taxon>
    </lineage>
</organism>
<accession>A0A6J5AUB1</accession>
<feature type="signal peptide" evidence="5">
    <location>
        <begin position="1"/>
        <end position="24"/>
    </location>
</feature>
<feature type="domain" description="Solute-binding protein family 3/N-terminal" evidence="6">
    <location>
        <begin position="35"/>
        <end position="257"/>
    </location>
</feature>
<dbReference type="InterPro" id="IPR001638">
    <property type="entry name" value="Solute-binding_3/MltF_N"/>
</dbReference>
<dbReference type="RefSeq" id="WP_054431242.1">
    <property type="nucleotide sequence ID" value="NZ_CADIJR010000047.1"/>
</dbReference>
<dbReference type="Proteomes" id="UP000507979">
    <property type="component" value="Unassembled WGS sequence"/>
</dbReference>
<evidence type="ECO:0000313" key="7">
    <source>
        <dbReference type="EMBL" id="CAB3678984.1"/>
    </source>
</evidence>
<dbReference type="AlphaFoldDB" id="A0A6J5AUB1"/>
<dbReference type="PANTHER" id="PTHR30085:SF6">
    <property type="entry name" value="ABC TRANSPORTER GLUTAMINE-BINDING PROTEIN GLNH"/>
    <property type="match status" value="1"/>
</dbReference>
<dbReference type="PROSITE" id="PS01039">
    <property type="entry name" value="SBP_BACTERIAL_3"/>
    <property type="match status" value="1"/>
</dbReference>
<dbReference type="GO" id="GO:0006865">
    <property type="term" value="P:amino acid transport"/>
    <property type="evidence" value="ECO:0007669"/>
    <property type="project" value="TreeGrafter"/>
</dbReference>
<evidence type="ECO:0000259" key="6">
    <source>
        <dbReference type="SMART" id="SM00062"/>
    </source>
</evidence>
<comment type="similarity">
    <text evidence="1 4">Belongs to the bacterial solute-binding protein 3 family.</text>
</comment>
<keyword evidence="2" id="KW-0813">Transport</keyword>
<feature type="chain" id="PRO_5026974147" evidence="5">
    <location>
        <begin position="25"/>
        <end position="273"/>
    </location>
</feature>
<dbReference type="CDD" id="cd13689">
    <property type="entry name" value="PBP2_BsGlnH"/>
    <property type="match status" value="1"/>
</dbReference>
<dbReference type="InterPro" id="IPR051455">
    <property type="entry name" value="Bact_solute-bind_prot3"/>
</dbReference>
<dbReference type="Gene3D" id="3.40.190.10">
    <property type="entry name" value="Periplasmic binding protein-like II"/>
    <property type="match status" value="2"/>
</dbReference>
<sequence length="273" mass="29228">MKRHSLIAACLGLAALSLGAGARADQVADIKARGELICGTLGTSQPFSFQDAATRQLVGYDVDMCKLVADKLGVKVSYKLLSVAARVPELNEGRVDILAANLGYSPDRAEQIAFSHAYYVSPQKLLVRKDSGLDTIESLNGRRVGATKGSSSEREIKRILDKSQVIGYGDSSATYLALQQKKVDAQFASELVLVRLVLQSPPTAPVSVIAKSVFDEPWGLGVRKSEPGMLTVVNQALDEAESSGVAAQLFDKWFGAQTPYKLERGFKIGPIAG</sequence>
<evidence type="ECO:0000256" key="4">
    <source>
        <dbReference type="RuleBase" id="RU003744"/>
    </source>
</evidence>
<dbReference type="GO" id="GO:0030288">
    <property type="term" value="C:outer membrane-bounded periplasmic space"/>
    <property type="evidence" value="ECO:0007669"/>
    <property type="project" value="TreeGrafter"/>
</dbReference>